<evidence type="ECO:0000256" key="1">
    <source>
        <dbReference type="ARBA" id="ARBA00022729"/>
    </source>
</evidence>
<comment type="caution">
    <text evidence="4">The sequence shown here is derived from an EMBL/GenBank/DDBJ whole genome shotgun (WGS) entry which is preliminary data.</text>
</comment>
<dbReference type="GO" id="GO:0046872">
    <property type="term" value="F:metal ion binding"/>
    <property type="evidence" value="ECO:0007669"/>
    <property type="project" value="InterPro"/>
</dbReference>
<dbReference type="SUPFAM" id="SSF56300">
    <property type="entry name" value="Metallo-dependent phosphatases"/>
    <property type="match status" value="1"/>
</dbReference>
<dbReference type="InterPro" id="IPR039331">
    <property type="entry name" value="PAPs-like"/>
</dbReference>
<sequence>MKRRCLTITIMFFCFLWPCNGTAINVNDIPNSHTNIFLDQNKKIYIKDKKQNRYDLKPEEPQYTLRMVRGNPTGSATGIAFNFYDPDYDITLESGTLYYGFINHGDGRYNLPVFYKHAGKIVHGRAGIDIAGRLAGKYDLADWQTTKRGTLGYRLTDAKGKLLYDGKIAFTGTGPFKVDTSIIEGPFVSKIGSTSATIAFETNVPAAGRIAINKRMFFDSAGTSHEITITGLSPNRVYTYTVSTDRGQHRETYAFKTAPNPGSRNPFVFAYASDSRAGAGGGERDLWGVNAYMMKRIMALVNAENAAFLQFTGDQINGYSNNAAEMRLQYSNWKRAIEPWAGYTPVIAAMGNHEFLGYMWNDGSKYGVQCDRFPFDAESSEALFAQAFVNPENGPASEDNASYDPNPHKQDFPSYKENVFYYTYDNVAMVVLNSNYWYSPSLPHKTYIGGNLRGYIMDNQLKWLHKTLAKLEKDENIDFVFVTSHTPAFPNGGHVDSGMWYGGSNEPRPYVAGKPVAKGIIERRDQFLKLIMDHTKVAAILTGDEHNYSRLLLKNGVKIYAEDKYLPEKRLQLTRDVWQINNGAAGAPYYGQESTPWDDHLESFSTQTTLVFFHIHGKNIKMGVVNPETLDRQDFVDLSNEMK</sequence>
<evidence type="ECO:0000259" key="3">
    <source>
        <dbReference type="Pfam" id="PF00149"/>
    </source>
</evidence>
<dbReference type="AlphaFoldDB" id="A0A8J6NU16"/>
<gene>
    <name evidence="4" type="ORF">H8D96_18800</name>
</gene>
<dbReference type="PANTHER" id="PTHR22953">
    <property type="entry name" value="ACID PHOSPHATASE RELATED"/>
    <property type="match status" value="1"/>
</dbReference>
<dbReference type="GO" id="GO:0003993">
    <property type="term" value="F:acid phosphatase activity"/>
    <property type="evidence" value="ECO:0007669"/>
    <property type="project" value="InterPro"/>
</dbReference>
<feature type="chain" id="PRO_5035306439" evidence="2">
    <location>
        <begin position="24"/>
        <end position="643"/>
    </location>
</feature>
<keyword evidence="1 2" id="KW-0732">Signal</keyword>
<evidence type="ECO:0000313" key="5">
    <source>
        <dbReference type="Proteomes" id="UP000605201"/>
    </source>
</evidence>
<feature type="signal peptide" evidence="2">
    <location>
        <begin position="1"/>
        <end position="23"/>
    </location>
</feature>
<dbReference type="Pfam" id="PF00149">
    <property type="entry name" value="Metallophos"/>
    <property type="match status" value="1"/>
</dbReference>
<dbReference type="EMBL" id="JACNIG010000362">
    <property type="protein sequence ID" value="MBC8433966.1"/>
    <property type="molecule type" value="Genomic_DNA"/>
</dbReference>
<accession>A0A8J6NU16</accession>
<dbReference type="InterPro" id="IPR008963">
    <property type="entry name" value="Purple_acid_Pase-like_N"/>
</dbReference>
<dbReference type="Proteomes" id="UP000605201">
    <property type="component" value="Unassembled WGS sequence"/>
</dbReference>
<protein>
    <submittedName>
        <fullName evidence="4">Metallophosphoesterase family protein</fullName>
    </submittedName>
</protein>
<feature type="domain" description="Calcineurin-like phosphoesterase" evidence="3">
    <location>
        <begin position="295"/>
        <end position="548"/>
    </location>
</feature>
<dbReference type="InterPro" id="IPR029052">
    <property type="entry name" value="Metallo-depent_PP-like"/>
</dbReference>
<evidence type="ECO:0000313" key="4">
    <source>
        <dbReference type="EMBL" id="MBC8433966.1"/>
    </source>
</evidence>
<organism evidence="4 5">
    <name type="scientific">Candidatus Desulfatibia vada</name>
    <dbReference type="NCBI Taxonomy" id="2841696"/>
    <lineage>
        <taxon>Bacteria</taxon>
        <taxon>Pseudomonadati</taxon>
        <taxon>Thermodesulfobacteriota</taxon>
        <taxon>Desulfobacteria</taxon>
        <taxon>Desulfobacterales</taxon>
        <taxon>Desulfobacterales incertae sedis</taxon>
        <taxon>Candidatus Desulfatibia</taxon>
    </lineage>
</organism>
<proteinExistence type="predicted"/>
<dbReference type="InterPro" id="IPR004843">
    <property type="entry name" value="Calcineurin-like_PHP"/>
</dbReference>
<dbReference type="SUPFAM" id="SSF49363">
    <property type="entry name" value="Purple acid phosphatase, N-terminal domain"/>
    <property type="match status" value="1"/>
</dbReference>
<dbReference type="PANTHER" id="PTHR22953:SF153">
    <property type="entry name" value="PURPLE ACID PHOSPHATASE"/>
    <property type="match status" value="1"/>
</dbReference>
<dbReference type="Gene3D" id="3.60.21.10">
    <property type="match status" value="1"/>
</dbReference>
<name>A0A8J6NU16_9BACT</name>
<evidence type="ECO:0000256" key="2">
    <source>
        <dbReference type="SAM" id="SignalP"/>
    </source>
</evidence>
<reference evidence="4 5" key="1">
    <citation type="submission" date="2020-08" db="EMBL/GenBank/DDBJ databases">
        <title>Bridging the membrane lipid divide: bacteria of the FCB group superphylum have the potential to synthesize archaeal ether lipids.</title>
        <authorList>
            <person name="Villanueva L."/>
            <person name="Von Meijenfeldt F.A.B."/>
            <person name="Westbye A.B."/>
            <person name="Yadav S."/>
            <person name="Hopmans E.C."/>
            <person name="Dutilh B.E."/>
            <person name="Sinninghe Damste J.S."/>
        </authorList>
    </citation>
    <scope>NUCLEOTIDE SEQUENCE [LARGE SCALE GENOMIC DNA]</scope>
    <source>
        <strain evidence="4">NIOZ-UU17</strain>
    </source>
</reference>